<proteinExistence type="predicted"/>
<organism evidence="1 2">
    <name type="scientific">Trichonephila clavata</name>
    <name type="common">Joro spider</name>
    <name type="synonym">Nephila clavata</name>
    <dbReference type="NCBI Taxonomy" id="2740835"/>
    <lineage>
        <taxon>Eukaryota</taxon>
        <taxon>Metazoa</taxon>
        <taxon>Ecdysozoa</taxon>
        <taxon>Arthropoda</taxon>
        <taxon>Chelicerata</taxon>
        <taxon>Arachnida</taxon>
        <taxon>Araneae</taxon>
        <taxon>Araneomorphae</taxon>
        <taxon>Entelegynae</taxon>
        <taxon>Araneoidea</taxon>
        <taxon>Nephilidae</taxon>
        <taxon>Trichonephila</taxon>
    </lineage>
</organism>
<dbReference type="Proteomes" id="UP000887116">
    <property type="component" value="Unassembled WGS sequence"/>
</dbReference>
<dbReference type="EMBL" id="BMAO01023214">
    <property type="protein sequence ID" value="GFQ87390.1"/>
    <property type="molecule type" value="Genomic_DNA"/>
</dbReference>
<keyword evidence="2" id="KW-1185">Reference proteome</keyword>
<gene>
    <name evidence="1" type="ORF">TNCT_543871</name>
</gene>
<protein>
    <submittedName>
        <fullName evidence="1">Uncharacterized protein</fullName>
    </submittedName>
</protein>
<name>A0A8X6J1I9_TRICU</name>
<evidence type="ECO:0000313" key="2">
    <source>
        <dbReference type="Proteomes" id="UP000887116"/>
    </source>
</evidence>
<reference evidence="1" key="1">
    <citation type="submission" date="2020-07" db="EMBL/GenBank/DDBJ databases">
        <title>Multicomponent nature underlies the extraordinary mechanical properties of spider dragline silk.</title>
        <authorList>
            <person name="Kono N."/>
            <person name="Nakamura H."/>
            <person name="Mori M."/>
            <person name="Yoshida Y."/>
            <person name="Ohtoshi R."/>
            <person name="Malay A.D."/>
            <person name="Moran D.A.P."/>
            <person name="Tomita M."/>
            <person name="Numata K."/>
            <person name="Arakawa K."/>
        </authorList>
    </citation>
    <scope>NUCLEOTIDE SEQUENCE</scope>
</reference>
<accession>A0A8X6J1I9</accession>
<sequence length="97" mass="10276">METCGVTASSLGTLFSVYTTTGFTFCSMHNETGKVFDVRIVNMGAASFHFFIKSCQTGGVHGSCLGSGFDTSTLTDSTVSAIYRGLTGRVILRCVEP</sequence>
<dbReference type="AlphaFoldDB" id="A0A8X6J1I9"/>
<evidence type="ECO:0000313" key="1">
    <source>
        <dbReference type="EMBL" id="GFQ87390.1"/>
    </source>
</evidence>
<comment type="caution">
    <text evidence="1">The sequence shown here is derived from an EMBL/GenBank/DDBJ whole genome shotgun (WGS) entry which is preliminary data.</text>
</comment>